<dbReference type="InterPro" id="IPR052579">
    <property type="entry name" value="Zinc_finger_SWIM"/>
</dbReference>
<dbReference type="InterPro" id="IPR048324">
    <property type="entry name" value="ZSWIM1-3_RNaseH-like"/>
</dbReference>
<dbReference type="Proteomes" id="UP000198211">
    <property type="component" value="Unassembled WGS sequence"/>
</dbReference>
<sequence length="310" mass="36146">MEPTTLAIILVNQPFPFRGDRTYGSWNTSVRLSGIEREGRNHDYDFEFFKPKNPVAWQRTQTFVIDKHDVEWRVLEKCFPDAFVLLCQFHALSYWKKILRSKFGLKAFERGIAQRCCDEVAWQKLLTAAVQIATTTYLRWYEELVTFANGGHLSVLKYFNANWKGCCSIWANYRCNEYFHADNTISNRIESNWNLLKRLLGKTTRIDNMTASLLSHQRAVIDQVLYDIQRHGLRSNPPATIHDFLRRISVLMCKYVLKRTVGNVCGELVDYNLPKKEACTWELFTKSSVFTCDDFAWTCTCAPSFFPVNI</sequence>
<evidence type="ECO:0000313" key="3">
    <source>
        <dbReference type="Proteomes" id="UP000198211"/>
    </source>
</evidence>
<name>A0A225V818_9STRA</name>
<comment type="caution">
    <text evidence="2">The sequence shown here is derived from an EMBL/GenBank/DDBJ whole genome shotgun (WGS) entry which is preliminary data.</text>
</comment>
<dbReference type="EMBL" id="NBNE01006789">
    <property type="protein sequence ID" value="OWZ01515.1"/>
    <property type="molecule type" value="Genomic_DNA"/>
</dbReference>
<evidence type="ECO:0000313" key="2">
    <source>
        <dbReference type="EMBL" id="OWZ01515.1"/>
    </source>
</evidence>
<dbReference type="AlphaFoldDB" id="A0A225V818"/>
<evidence type="ECO:0000259" key="1">
    <source>
        <dbReference type="Pfam" id="PF21056"/>
    </source>
</evidence>
<protein>
    <recommendedName>
        <fullName evidence="1">ZSWIM1/3 RNaseH-like domain-containing protein</fullName>
    </recommendedName>
</protein>
<dbReference type="PANTHER" id="PTHR31569">
    <property type="entry name" value="SWIM-TYPE DOMAIN-CONTAINING PROTEIN"/>
    <property type="match status" value="1"/>
</dbReference>
<reference evidence="3" key="1">
    <citation type="submission" date="2017-03" db="EMBL/GenBank/DDBJ databases">
        <title>Phytopthora megakarya and P. palmivora, two closely related causual agents of cacao black pod achieved similar genome size and gene model numbers by different mechanisms.</title>
        <authorList>
            <person name="Ali S."/>
            <person name="Shao J."/>
            <person name="Larry D.J."/>
            <person name="Kronmiller B."/>
            <person name="Shen D."/>
            <person name="Strem M.D."/>
            <person name="Melnick R.L."/>
            <person name="Guiltinan M.J."/>
            <person name="Tyler B.M."/>
            <person name="Meinhardt L.W."/>
            <person name="Bailey B.A."/>
        </authorList>
    </citation>
    <scope>NUCLEOTIDE SEQUENCE [LARGE SCALE GENOMIC DNA]</scope>
    <source>
        <strain evidence="3">zdho120</strain>
    </source>
</reference>
<dbReference type="Pfam" id="PF21056">
    <property type="entry name" value="ZSWIM1-3_RNaseH-like"/>
    <property type="match status" value="1"/>
</dbReference>
<gene>
    <name evidence="2" type="ORF">PHMEG_00027076</name>
</gene>
<accession>A0A225V818</accession>
<feature type="domain" description="ZSWIM1/3 RNaseH-like" evidence="1">
    <location>
        <begin position="46"/>
        <end position="85"/>
    </location>
</feature>
<dbReference type="PANTHER" id="PTHR31569:SF4">
    <property type="entry name" value="SWIM-TYPE DOMAIN-CONTAINING PROTEIN"/>
    <property type="match status" value="1"/>
</dbReference>
<organism evidence="2 3">
    <name type="scientific">Phytophthora megakarya</name>
    <dbReference type="NCBI Taxonomy" id="4795"/>
    <lineage>
        <taxon>Eukaryota</taxon>
        <taxon>Sar</taxon>
        <taxon>Stramenopiles</taxon>
        <taxon>Oomycota</taxon>
        <taxon>Peronosporomycetes</taxon>
        <taxon>Peronosporales</taxon>
        <taxon>Peronosporaceae</taxon>
        <taxon>Phytophthora</taxon>
    </lineage>
</organism>
<proteinExistence type="predicted"/>
<keyword evidence="3" id="KW-1185">Reference proteome</keyword>
<dbReference type="OrthoDB" id="128162at2759"/>